<protein>
    <submittedName>
        <fullName evidence="1">Uncharacterized protein</fullName>
    </submittedName>
</protein>
<sequence length="58" mass="6018">MRISSIWTTVGYPLEGAARQGVAHDIGQDRARRLLVHGCGGFSFAGCGGQAGALLHHG</sequence>
<proteinExistence type="predicted"/>
<dbReference type="AlphaFoldDB" id="A0A090G911"/>
<organism evidence="1 2">
    <name type="scientific">Mesorhizobium plurifarium</name>
    <dbReference type="NCBI Taxonomy" id="69974"/>
    <lineage>
        <taxon>Bacteria</taxon>
        <taxon>Pseudomonadati</taxon>
        <taxon>Pseudomonadota</taxon>
        <taxon>Alphaproteobacteria</taxon>
        <taxon>Hyphomicrobiales</taxon>
        <taxon>Phyllobacteriaceae</taxon>
        <taxon>Mesorhizobium</taxon>
    </lineage>
</organism>
<name>A0A090G911_MESPL</name>
<reference evidence="1 2" key="1">
    <citation type="submission" date="2014-08" db="EMBL/GenBank/DDBJ databases">
        <authorList>
            <person name="Moulin Lionel"/>
        </authorList>
    </citation>
    <scope>NUCLEOTIDE SEQUENCE [LARGE SCALE GENOMIC DNA]</scope>
</reference>
<accession>A0A090G911</accession>
<dbReference type="EMBL" id="CCNE01000023">
    <property type="protein sequence ID" value="CDX59569.1"/>
    <property type="molecule type" value="Genomic_DNA"/>
</dbReference>
<evidence type="ECO:0000313" key="1">
    <source>
        <dbReference type="EMBL" id="CDX59569.1"/>
    </source>
</evidence>
<gene>
    <name evidence="1" type="ORF">MPL3365_30731</name>
</gene>
<evidence type="ECO:0000313" key="2">
    <source>
        <dbReference type="Proteomes" id="UP000046122"/>
    </source>
</evidence>
<dbReference type="Proteomes" id="UP000046122">
    <property type="component" value="Unassembled WGS sequence"/>
</dbReference>